<evidence type="ECO:0000256" key="2">
    <source>
        <dbReference type="PROSITE-ProRule" id="PRU00335"/>
    </source>
</evidence>
<protein>
    <submittedName>
        <fullName evidence="4">TetR/AcrR family transcriptional regulator</fullName>
    </submittedName>
</protein>
<keyword evidence="1 2" id="KW-0238">DNA-binding</keyword>
<dbReference type="PROSITE" id="PS50977">
    <property type="entry name" value="HTH_TETR_2"/>
    <property type="match status" value="1"/>
</dbReference>
<dbReference type="EMBL" id="JAOQJU010000013">
    <property type="protein sequence ID" value="MCU6687103.1"/>
    <property type="molecule type" value="Genomic_DNA"/>
</dbReference>
<dbReference type="Gene3D" id="1.10.357.10">
    <property type="entry name" value="Tetracycline Repressor, domain 2"/>
    <property type="match status" value="1"/>
</dbReference>
<organism evidence="4 5">
    <name type="scientific">Dorea acetigenes</name>
    <dbReference type="NCBI Taxonomy" id="2981787"/>
    <lineage>
        <taxon>Bacteria</taxon>
        <taxon>Bacillati</taxon>
        <taxon>Bacillota</taxon>
        <taxon>Clostridia</taxon>
        <taxon>Lachnospirales</taxon>
        <taxon>Lachnospiraceae</taxon>
        <taxon>Dorea</taxon>
    </lineage>
</organism>
<dbReference type="Pfam" id="PF00440">
    <property type="entry name" value="TetR_N"/>
    <property type="match status" value="1"/>
</dbReference>
<feature type="DNA-binding region" description="H-T-H motif" evidence="2">
    <location>
        <begin position="32"/>
        <end position="51"/>
    </location>
</feature>
<dbReference type="InterPro" id="IPR009057">
    <property type="entry name" value="Homeodomain-like_sf"/>
</dbReference>
<comment type="caution">
    <text evidence="4">The sequence shown here is derived from an EMBL/GenBank/DDBJ whole genome shotgun (WGS) entry which is preliminary data.</text>
</comment>
<dbReference type="Proteomes" id="UP001652431">
    <property type="component" value="Unassembled WGS sequence"/>
</dbReference>
<keyword evidence="5" id="KW-1185">Reference proteome</keyword>
<evidence type="ECO:0000259" key="3">
    <source>
        <dbReference type="PROSITE" id="PS50977"/>
    </source>
</evidence>
<dbReference type="SUPFAM" id="SSF46689">
    <property type="entry name" value="Homeodomain-like"/>
    <property type="match status" value="1"/>
</dbReference>
<name>A0ABT2RP05_9FIRM</name>
<sequence length="180" mass="20528">MKRKNQSNILAREYITTALIKLANEKPLSSISISELTQKAGVSRMTYYRNYSSKEEILETYMNEIVAAYRVDLEKMGTPKTYGNYENILHCFRYFKKYQSFLNCIIKIGMGKLLLDALTSYLLETYHKDSTDTALYYSLQAYAGALFNIYMACTANGYKESIEELASIIQSPTLTSGADK</sequence>
<evidence type="ECO:0000313" key="4">
    <source>
        <dbReference type="EMBL" id="MCU6687103.1"/>
    </source>
</evidence>
<reference evidence="4 5" key="1">
    <citation type="journal article" date="2021" name="ISME Commun">
        <title>Automated analysis of genomic sequences facilitates high-throughput and comprehensive description of bacteria.</title>
        <authorList>
            <person name="Hitch T.C.A."/>
        </authorList>
    </citation>
    <scope>NUCLEOTIDE SEQUENCE [LARGE SCALE GENOMIC DNA]</scope>
    <source>
        <strain evidence="4 5">Sanger_03</strain>
    </source>
</reference>
<dbReference type="PANTHER" id="PTHR43479:SF11">
    <property type="entry name" value="ACREF_ENVCD OPERON REPRESSOR-RELATED"/>
    <property type="match status" value="1"/>
</dbReference>
<dbReference type="PANTHER" id="PTHR43479">
    <property type="entry name" value="ACREF/ENVCD OPERON REPRESSOR-RELATED"/>
    <property type="match status" value="1"/>
</dbReference>
<proteinExistence type="predicted"/>
<dbReference type="InterPro" id="IPR001647">
    <property type="entry name" value="HTH_TetR"/>
</dbReference>
<dbReference type="RefSeq" id="WP_158370637.1">
    <property type="nucleotide sequence ID" value="NZ_JAOQJU010000013.1"/>
</dbReference>
<dbReference type="InterPro" id="IPR050624">
    <property type="entry name" value="HTH-type_Tx_Regulator"/>
</dbReference>
<feature type="domain" description="HTH tetR-type" evidence="3">
    <location>
        <begin position="9"/>
        <end position="69"/>
    </location>
</feature>
<evidence type="ECO:0000313" key="5">
    <source>
        <dbReference type="Proteomes" id="UP001652431"/>
    </source>
</evidence>
<accession>A0ABT2RP05</accession>
<gene>
    <name evidence="4" type="ORF">OCV99_11215</name>
</gene>
<evidence type="ECO:0000256" key="1">
    <source>
        <dbReference type="ARBA" id="ARBA00023125"/>
    </source>
</evidence>